<keyword evidence="2" id="KW-0378">Hydrolase</keyword>
<feature type="domain" description="AB hydrolase-1" evidence="1">
    <location>
        <begin position="38"/>
        <end position="277"/>
    </location>
</feature>
<evidence type="ECO:0000313" key="4">
    <source>
        <dbReference type="Proteomes" id="UP000521676"/>
    </source>
</evidence>
<evidence type="ECO:0000313" key="3">
    <source>
        <dbReference type="EMBL" id="WJW67596.1"/>
    </source>
</evidence>
<dbReference type="GO" id="GO:0016787">
    <property type="term" value="F:hydrolase activity"/>
    <property type="evidence" value="ECO:0007669"/>
    <property type="project" value="UniProtKB-KW"/>
</dbReference>
<protein>
    <submittedName>
        <fullName evidence="2">Alpha/beta hydrolase</fullName>
    </submittedName>
</protein>
<dbReference type="InterPro" id="IPR050471">
    <property type="entry name" value="AB_hydrolase"/>
</dbReference>
<dbReference type="EMBL" id="CP128399">
    <property type="protein sequence ID" value="WJW67596.1"/>
    <property type="molecule type" value="Genomic_DNA"/>
</dbReference>
<dbReference type="EMBL" id="JACATZ010000001">
    <property type="protein sequence ID" value="NWJ45727.1"/>
    <property type="molecule type" value="Genomic_DNA"/>
</dbReference>
<organism evidence="2 4">
    <name type="scientific">Candidatus Chlorohelix allophototropha</name>
    <dbReference type="NCBI Taxonomy" id="3003348"/>
    <lineage>
        <taxon>Bacteria</taxon>
        <taxon>Bacillati</taxon>
        <taxon>Chloroflexota</taxon>
        <taxon>Chloroflexia</taxon>
        <taxon>Candidatus Chloroheliales</taxon>
        <taxon>Candidatus Chloroheliaceae</taxon>
        <taxon>Candidatus Chlorohelix</taxon>
    </lineage>
</organism>
<proteinExistence type="predicted"/>
<evidence type="ECO:0000313" key="2">
    <source>
        <dbReference type="EMBL" id="NWJ45727.1"/>
    </source>
</evidence>
<dbReference type="InterPro" id="IPR000073">
    <property type="entry name" value="AB_hydrolase_1"/>
</dbReference>
<dbReference type="Proteomes" id="UP001431572">
    <property type="component" value="Chromosome 1"/>
</dbReference>
<dbReference type="Pfam" id="PF00561">
    <property type="entry name" value="Abhydrolase_1"/>
    <property type="match status" value="1"/>
</dbReference>
<dbReference type="Gene3D" id="3.40.50.1820">
    <property type="entry name" value="alpha/beta hydrolase"/>
    <property type="match status" value="1"/>
</dbReference>
<dbReference type="SUPFAM" id="SSF53474">
    <property type="entry name" value="alpha/beta-Hydrolases"/>
    <property type="match status" value="1"/>
</dbReference>
<accession>A0A8T7LXW1</accession>
<dbReference type="AlphaFoldDB" id="A0A8T7LXW1"/>
<dbReference type="PANTHER" id="PTHR43433">
    <property type="entry name" value="HYDROLASE, ALPHA/BETA FOLD FAMILY PROTEIN"/>
    <property type="match status" value="1"/>
</dbReference>
<dbReference type="PANTHER" id="PTHR43433:SF5">
    <property type="entry name" value="AB HYDROLASE-1 DOMAIN-CONTAINING PROTEIN"/>
    <property type="match status" value="1"/>
</dbReference>
<dbReference type="RefSeq" id="WP_341469486.1">
    <property type="nucleotide sequence ID" value="NZ_CP128399.1"/>
</dbReference>
<dbReference type="PRINTS" id="PR00111">
    <property type="entry name" value="ABHYDROLASE"/>
</dbReference>
<dbReference type="Proteomes" id="UP000521676">
    <property type="component" value="Unassembled WGS sequence"/>
</dbReference>
<evidence type="ECO:0000313" key="5">
    <source>
        <dbReference type="Proteomes" id="UP001431572"/>
    </source>
</evidence>
<keyword evidence="5" id="KW-1185">Reference proteome</keyword>
<reference evidence="3" key="2">
    <citation type="journal article" date="2024" name="Nature">
        <title>Anoxygenic phototroph of the Chloroflexota uses a type I reaction centre.</title>
        <authorList>
            <person name="Tsuji J.M."/>
            <person name="Shaw N.A."/>
            <person name="Nagashima S."/>
            <person name="Venkiteswaran J.J."/>
            <person name="Schiff S.L."/>
            <person name="Watanabe T."/>
            <person name="Fukui M."/>
            <person name="Hanada S."/>
            <person name="Tank M."/>
            <person name="Neufeld J.D."/>
        </authorList>
    </citation>
    <scope>NUCLEOTIDE SEQUENCE</scope>
    <source>
        <strain evidence="3">L227-S17</strain>
    </source>
</reference>
<evidence type="ECO:0000259" key="1">
    <source>
        <dbReference type="Pfam" id="PF00561"/>
    </source>
</evidence>
<name>A0A8T7LXW1_9CHLR</name>
<reference evidence="2 4" key="1">
    <citation type="submission" date="2020-06" db="EMBL/GenBank/DDBJ databases">
        <title>Anoxygenic phototrophic Chloroflexota member uses a Type I reaction center.</title>
        <authorList>
            <person name="Tsuji J.M."/>
            <person name="Shaw N.A."/>
            <person name="Nagashima S."/>
            <person name="Venkiteswaran J."/>
            <person name="Schiff S.L."/>
            <person name="Hanada S."/>
            <person name="Tank M."/>
            <person name="Neufeld J.D."/>
        </authorList>
    </citation>
    <scope>NUCLEOTIDE SEQUENCE [LARGE SCALE GENOMIC DNA]</scope>
    <source>
        <strain evidence="2">L227-S17</strain>
    </source>
</reference>
<gene>
    <name evidence="2" type="ORF">HXX08_07600</name>
    <name evidence="3" type="ORF">OZ401_000865</name>
</gene>
<dbReference type="InterPro" id="IPR029058">
    <property type="entry name" value="AB_hydrolase_fold"/>
</dbReference>
<sequence>MTIRTIHQPRNGFASGSHPGIKLAYADWGPVDASPEKTIVGVHGITANLIGWDAFAEKLATSGYRFIVYDLRGRGESSKPANGYDLTTHSFDLRALLDYFNIEQANVLGHSLGAAIGVYFSAHYPERVRRLVLLDGGAPLPSDTWQAIARSLDRLGKTFPSLEAYLSLFKASPYFPTWNDYVANYYKYDVIQNQDGTVTPKCQKEAIMEEQHNLNNMEKYLSALHTHIKAPTLILRATDGLLDNGKAGFILTPDGSEKMAQSIPGGGRTIDINGTNHFTILMDEGQGRDEVMSLVTKHLE</sequence>